<evidence type="ECO:0000256" key="6">
    <source>
        <dbReference type="ARBA" id="ARBA00049258"/>
    </source>
</evidence>
<protein>
    <recommendedName>
        <fullName evidence="3 7">L-lactate dehydrogenase</fullName>
        <shortName evidence="7">L-LDH</shortName>
        <ecNumber evidence="3 7">1.1.1.27</ecNumber>
    </recommendedName>
</protein>
<evidence type="ECO:0000313" key="12">
    <source>
        <dbReference type="EMBL" id="QIQ09938.1"/>
    </source>
</evidence>
<dbReference type="PRINTS" id="PR00086">
    <property type="entry name" value="LLDHDRGNASE"/>
</dbReference>
<dbReference type="AlphaFoldDB" id="A0A6G9HHP3"/>
<feature type="binding site" evidence="7">
    <location>
        <position position="145"/>
    </location>
    <ligand>
        <name>NAD(+)</name>
        <dbReference type="ChEBI" id="CHEBI:57540"/>
    </ligand>
</feature>
<feature type="binding site" evidence="7">
    <location>
        <position position="170"/>
    </location>
    <ligand>
        <name>beta-D-fructose 1,6-bisphosphate</name>
        <dbReference type="ChEBI" id="CHEBI:32966"/>
        <note>allosteric activator</note>
    </ligand>
</feature>
<reference evidence="12" key="1">
    <citation type="journal article" date="2020" name="J. ISSAAS">
        <title>Lactobacilli and other gastrointestinal microbiota of Peromyscus leucopus, reservoir host for agents of Lyme disease and other zoonoses in North America.</title>
        <authorList>
            <person name="Milovic A."/>
            <person name="Bassam K."/>
            <person name="Shao H."/>
            <person name="Chatzistamou I."/>
            <person name="Tufts D.M."/>
            <person name="Diuk-Wasser M."/>
            <person name="Barbour A.G."/>
        </authorList>
    </citation>
    <scope>NUCLEOTIDE SEQUENCE</scope>
    <source>
        <strain evidence="12">LL85</strain>
    </source>
</reference>
<dbReference type="PROSITE" id="PS00064">
    <property type="entry name" value="L_LDH"/>
    <property type="match status" value="1"/>
</dbReference>
<dbReference type="HAMAP" id="MF_00488">
    <property type="entry name" value="Lactate_dehydrog"/>
    <property type="match status" value="1"/>
</dbReference>
<keyword evidence="7" id="KW-0021">Allosteric enzyme</keyword>
<feature type="binding site" evidence="7">
    <location>
        <position position="40"/>
    </location>
    <ligand>
        <name>NAD(+)</name>
        <dbReference type="ChEBI" id="CHEBI:57540"/>
    </ligand>
</feature>
<comment type="pathway">
    <text evidence="1 7">Fermentation; pyruvate fermentation to lactate; (S)-lactate from pyruvate: step 1/1.</text>
</comment>
<dbReference type="Gene3D" id="3.40.50.720">
    <property type="entry name" value="NAD(P)-binding Rossmann-like Domain"/>
    <property type="match status" value="1"/>
</dbReference>
<dbReference type="CDD" id="cd05292">
    <property type="entry name" value="LDH_2"/>
    <property type="match status" value="1"/>
</dbReference>
<evidence type="ECO:0000256" key="9">
    <source>
        <dbReference type="PIRSR" id="PIRSR000102-3"/>
    </source>
</evidence>
<comment type="subcellular location">
    <subcellularLocation>
        <location evidence="7">Cytoplasm</location>
    </subcellularLocation>
</comment>
<dbReference type="InterPro" id="IPR001557">
    <property type="entry name" value="L-lactate/malate_DH"/>
</dbReference>
<comment type="similarity">
    <text evidence="2 7">Belongs to the LDH/MDH superfamily. LDH family.</text>
</comment>
<evidence type="ECO:0000259" key="10">
    <source>
        <dbReference type="Pfam" id="PF00056"/>
    </source>
</evidence>
<keyword evidence="7" id="KW-0597">Phosphoprotein</keyword>
<dbReference type="GO" id="GO:0005737">
    <property type="term" value="C:cytoplasm"/>
    <property type="evidence" value="ECO:0007669"/>
    <property type="project" value="UniProtKB-SubCell"/>
</dbReference>
<dbReference type="Gene3D" id="3.90.110.10">
    <property type="entry name" value="Lactate dehydrogenase/glycoside hydrolase, family 4, C-terminal"/>
    <property type="match status" value="1"/>
</dbReference>
<evidence type="ECO:0000259" key="11">
    <source>
        <dbReference type="Pfam" id="PF02866"/>
    </source>
</evidence>
<keyword evidence="7" id="KW-0963">Cytoplasm</keyword>
<dbReference type="InterPro" id="IPR011304">
    <property type="entry name" value="L-lactate_DH"/>
</dbReference>
<dbReference type="PANTHER" id="PTHR43128">
    <property type="entry name" value="L-2-HYDROXYCARBOXYLATE DEHYDROGENASE (NAD(P)(+))"/>
    <property type="match status" value="1"/>
</dbReference>
<comment type="caution">
    <text evidence="7">Lacks conserved residue(s) required for the propagation of feature annotation.</text>
</comment>
<feature type="binding site" evidence="7 9">
    <location>
        <position position="35"/>
    </location>
    <ligand>
        <name>NAD(+)</name>
        <dbReference type="ChEBI" id="CHEBI:57540"/>
    </ligand>
</feature>
<organism evidence="12">
    <name type="scientific">uncultured Mycoplasmataceae bacterium</name>
    <dbReference type="NCBI Taxonomy" id="300027"/>
    <lineage>
        <taxon>Bacteria</taxon>
        <taxon>Bacillati</taxon>
        <taxon>Mycoplasmatota</taxon>
        <taxon>Mollicutes</taxon>
        <taxon>Mycoplasmataceae</taxon>
        <taxon>environmental samples</taxon>
    </lineage>
</organism>
<feature type="binding site" evidence="9">
    <location>
        <position position="97"/>
    </location>
    <ligand>
        <name>NAD(+)</name>
        <dbReference type="ChEBI" id="CHEBI:57540"/>
    </ligand>
</feature>
<keyword evidence="4 7" id="KW-0560">Oxidoreductase</keyword>
<feature type="active site" description="Proton acceptor" evidence="7 8">
    <location>
        <position position="177"/>
    </location>
</feature>
<dbReference type="GO" id="GO:0006096">
    <property type="term" value="P:glycolytic process"/>
    <property type="evidence" value="ECO:0007669"/>
    <property type="project" value="UniProtKB-UniRule"/>
</dbReference>
<proteinExistence type="inferred from homology"/>
<feature type="binding site" evidence="7">
    <location>
        <position position="90"/>
    </location>
    <ligand>
        <name>substrate</name>
    </ligand>
</feature>
<dbReference type="UniPathway" id="UPA00554">
    <property type="reaction ID" value="UER00611"/>
</dbReference>
<feature type="domain" description="Lactate/malate dehydrogenase C-terminal" evidence="11">
    <location>
        <begin position="147"/>
        <end position="311"/>
    </location>
</feature>
<feature type="binding site" evidence="9">
    <location>
        <begin position="10"/>
        <end position="15"/>
    </location>
    <ligand>
        <name>NAD(+)</name>
        <dbReference type="ChEBI" id="CHEBI:57540"/>
    </ligand>
</feature>
<dbReference type="InterPro" id="IPR022383">
    <property type="entry name" value="Lactate/malate_DH_C"/>
</dbReference>
<comment type="function">
    <text evidence="7">Catalyzes the conversion of lactate to pyruvate.</text>
</comment>
<feature type="binding site" evidence="7">
    <location>
        <position position="155"/>
    </location>
    <ligand>
        <name>beta-D-fructose 1,6-bisphosphate</name>
        <dbReference type="ChEBI" id="CHEBI:32966"/>
        <note>allosteric activator</note>
    </ligand>
</feature>
<dbReference type="InterPro" id="IPR036291">
    <property type="entry name" value="NAD(P)-bd_dom_sf"/>
</dbReference>
<feature type="binding site" evidence="7">
    <location>
        <begin position="150"/>
        <end position="153"/>
    </location>
    <ligand>
        <name>substrate</name>
    </ligand>
</feature>
<dbReference type="GO" id="GO:0004459">
    <property type="term" value="F:L-lactate dehydrogenase (NAD+) activity"/>
    <property type="evidence" value="ECO:0007669"/>
    <property type="project" value="UniProtKB-UniRule"/>
</dbReference>
<evidence type="ECO:0000256" key="4">
    <source>
        <dbReference type="ARBA" id="ARBA00023002"/>
    </source>
</evidence>
<feature type="binding site" evidence="7">
    <location>
        <begin position="122"/>
        <end position="125"/>
    </location>
    <ligand>
        <name>substrate</name>
    </ligand>
</feature>
<dbReference type="EC" id="1.1.1.27" evidence="3 7"/>
<evidence type="ECO:0000256" key="2">
    <source>
        <dbReference type="ARBA" id="ARBA00006054"/>
    </source>
</evidence>
<feature type="modified residue" description="Phosphotyrosine" evidence="7">
    <location>
        <position position="223"/>
    </location>
</feature>
<dbReference type="NCBIfam" id="TIGR01771">
    <property type="entry name" value="L-LDH-NAD"/>
    <property type="match status" value="1"/>
</dbReference>
<feature type="binding site" evidence="7">
    <location>
        <position position="232"/>
    </location>
    <ligand>
        <name>substrate</name>
    </ligand>
</feature>
<feature type="binding site" evidence="7 9">
    <location>
        <begin position="120"/>
        <end position="122"/>
    </location>
    <ligand>
        <name>NAD(+)</name>
        <dbReference type="ChEBI" id="CHEBI:57540"/>
    </ligand>
</feature>
<gene>
    <name evidence="12" type="primary">ldh1</name>
    <name evidence="7" type="synonym">ldh</name>
    <name evidence="12" type="ORF">PlMoll_1010</name>
</gene>
<evidence type="ECO:0000256" key="1">
    <source>
        <dbReference type="ARBA" id="ARBA00004843"/>
    </source>
</evidence>
<sequence length="315" mass="34881">MNKRKVGVIGCGFVGSTIAFELMQNDLFDEIVLIDANKEKAIGEALDIAHGAPFVKPIKIYAGDYDDLADAGMIIITAGVAQKKDGNETRLQLVQRNVNVFKMIIPEITKRNFQGILLVVSNPVDILTMVALKLSGYEPHRVIGSGTVLDTARLKYHVGEHLNIDPRSVHVYIVGEHGDSEIATWSVATVAGLPLNDFCELRGHFEHKQAEDKIQEMVRRSGYEILTRKNATYYGVAMAVNRICKAILSNERAILPVSSMLHGEYDLNDVCLSVPTVVTSKGVEEKIILKLSQEEIQNLHKSANTLKEVFNGIEW</sequence>
<evidence type="ECO:0000256" key="7">
    <source>
        <dbReference type="HAMAP-Rule" id="MF_00488"/>
    </source>
</evidence>
<feature type="binding site" evidence="7">
    <location>
        <position position="14"/>
    </location>
    <ligand>
        <name>NAD(+)</name>
        <dbReference type="ChEBI" id="CHEBI:57540"/>
    </ligand>
</feature>
<keyword evidence="5 7" id="KW-0520">NAD</keyword>
<dbReference type="EMBL" id="MN991199">
    <property type="protein sequence ID" value="QIQ09938.1"/>
    <property type="molecule type" value="Genomic_DNA"/>
</dbReference>
<dbReference type="InterPro" id="IPR001236">
    <property type="entry name" value="Lactate/malate_DH_N"/>
</dbReference>
<feature type="domain" description="Lactate/malate dehydrogenase N-terminal" evidence="10">
    <location>
        <begin position="5"/>
        <end position="144"/>
    </location>
</feature>
<dbReference type="Pfam" id="PF02866">
    <property type="entry name" value="Ldh_1_C"/>
    <property type="match status" value="1"/>
</dbReference>
<evidence type="ECO:0000256" key="3">
    <source>
        <dbReference type="ARBA" id="ARBA00012967"/>
    </source>
</evidence>
<comment type="catalytic activity">
    <reaction evidence="6 7">
        <text>(S)-lactate + NAD(+) = pyruvate + NADH + H(+)</text>
        <dbReference type="Rhea" id="RHEA:23444"/>
        <dbReference type="ChEBI" id="CHEBI:15361"/>
        <dbReference type="ChEBI" id="CHEBI:15378"/>
        <dbReference type="ChEBI" id="CHEBI:16651"/>
        <dbReference type="ChEBI" id="CHEBI:57540"/>
        <dbReference type="ChEBI" id="CHEBI:57945"/>
        <dbReference type="EC" id="1.1.1.27"/>
    </reaction>
</comment>
<feature type="binding site" evidence="7">
    <location>
        <position position="82"/>
    </location>
    <ligand>
        <name>substrate</name>
    </ligand>
</feature>
<dbReference type="PIRSF" id="PIRSF000102">
    <property type="entry name" value="Lac_mal_DH"/>
    <property type="match status" value="1"/>
</dbReference>
<evidence type="ECO:0000256" key="5">
    <source>
        <dbReference type="ARBA" id="ARBA00023027"/>
    </source>
</evidence>
<dbReference type="PANTHER" id="PTHR43128:SF16">
    <property type="entry name" value="L-LACTATE DEHYDROGENASE"/>
    <property type="match status" value="1"/>
</dbReference>
<dbReference type="InterPro" id="IPR018177">
    <property type="entry name" value="L-lactate_DH_AS"/>
</dbReference>
<dbReference type="SUPFAM" id="SSF51735">
    <property type="entry name" value="NAD(P)-binding Rossmann-fold domains"/>
    <property type="match status" value="1"/>
</dbReference>
<evidence type="ECO:0000256" key="8">
    <source>
        <dbReference type="PIRSR" id="PIRSR000102-1"/>
    </source>
</evidence>
<name>A0A6G9HHP3_9MOLU</name>
<dbReference type="NCBIfam" id="NF000824">
    <property type="entry name" value="PRK00066.1"/>
    <property type="match status" value="1"/>
</dbReference>
<comment type="activity regulation">
    <text evidence="7">Allosterically activated by fructose 1,6-bisphosphate (FBP).</text>
</comment>
<dbReference type="GO" id="GO:0006089">
    <property type="term" value="P:lactate metabolic process"/>
    <property type="evidence" value="ECO:0007669"/>
    <property type="project" value="TreeGrafter"/>
</dbReference>
<comment type="subunit">
    <text evidence="7">Homotetramer.</text>
</comment>
<feature type="binding site" evidence="7">
    <location>
        <position position="65"/>
    </location>
    <ligand>
        <name>NAD(+)</name>
        <dbReference type="ChEBI" id="CHEBI:57540"/>
    </ligand>
</feature>
<dbReference type="SUPFAM" id="SSF56327">
    <property type="entry name" value="LDH C-terminal domain-like"/>
    <property type="match status" value="1"/>
</dbReference>
<accession>A0A6G9HHP3</accession>
<dbReference type="InterPro" id="IPR015955">
    <property type="entry name" value="Lactate_DH/Glyco_Ohase_4_C"/>
</dbReference>
<dbReference type="Pfam" id="PF00056">
    <property type="entry name" value="Ldh_1_N"/>
    <property type="match status" value="1"/>
</dbReference>
<feature type="binding site" evidence="7">
    <location>
        <begin position="79"/>
        <end position="80"/>
    </location>
    <ligand>
        <name>NAD(+)</name>
        <dbReference type="ChEBI" id="CHEBI:57540"/>
    </ligand>
</feature>